<evidence type="ECO:0000256" key="1">
    <source>
        <dbReference type="ARBA" id="ARBA00023125"/>
    </source>
</evidence>
<dbReference type="CDD" id="cd00093">
    <property type="entry name" value="HTH_XRE"/>
    <property type="match status" value="1"/>
</dbReference>
<gene>
    <name evidence="2" type="ORF">SAMN05660862_1842</name>
</gene>
<name>A0A1X7JKT7_9SPHI</name>
<dbReference type="Gene3D" id="1.10.260.40">
    <property type="entry name" value="lambda repressor-like DNA-binding domains"/>
    <property type="match status" value="1"/>
</dbReference>
<dbReference type="Proteomes" id="UP000192980">
    <property type="component" value="Unassembled WGS sequence"/>
</dbReference>
<dbReference type="OrthoDB" id="3831186at2"/>
<dbReference type="InterPro" id="IPR001387">
    <property type="entry name" value="Cro/C1-type_HTH"/>
</dbReference>
<reference evidence="2 3" key="1">
    <citation type="submission" date="2017-04" db="EMBL/GenBank/DDBJ databases">
        <authorList>
            <person name="Afonso C.L."/>
            <person name="Miller P.J."/>
            <person name="Scott M.A."/>
            <person name="Spackman E."/>
            <person name="Goraichik I."/>
            <person name="Dimitrov K.M."/>
            <person name="Suarez D.L."/>
            <person name="Swayne D.E."/>
        </authorList>
    </citation>
    <scope>NUCLEOTIDE SEQUENCE [LARGE SCALE GENOMIC DNA]</scope>
    <source>
        <strain evidence="2 3">DSM 22418</strain>
    </source>
</reference>
<proteinExistence type="predicted"/>
<protein>
    <submittedName>
        <fullName evidence="2">DNA-binding transcriptional regulator, XRE-family HTH domain</fullName>
    </submittedName>
</protein>
<dbReference type="InterPro" id="IPR010982">
    <property type="entry name" value="Lambda_DNA-bd_dom_sf"/>
</dbReference>
<dbReference type="RefSeq" id="WP_085472606.1">
    <property type="nucleotide sequence ID" value="NZ_CP038029.1"/>
</dbReference>
<accession>A0A1X7JKT7</accession>
<dbReference type="PROSITE" id="PS50943">
    <property type="entry name" value="HTH_CROC1"/>
    <property type="match status" value="1"/>
</dbReference>
<evidence type="ECO:0000313" key="2">
    <source>
        <dbReference type="EMBL" id="SMG28801.1"/>
    </source>
</evidence>
<organism evidence="2 3">
    <name type="scientific">Sphingobacterium psychroaquaticum</name>
    <dbReference type="NCBI Taxonomy" id="561061"/>
    <lineage>
        <taxon>Bacteria</taxon>
        <taxon>Pseudomonadati</taxon>
        <taxon>Bacteroidota</taxon>
        <taxon>Sphingobacteriia</taxon>
        <taxon>Sphingobacteriales</taxon>
        <taxon>Sphingobacteriaceae</taxon>
        <taxon>Sphingobacterium</taxon>
    </lineage>
</organism>
<dbReference type="SUPFAM" id="SSF47413">
    <property type="entry name" value="lambda repressor-like DNA-binding domains"/>
    <property type="match status" value="1"/>
</dbReference>
<evidence type="ECO:0000313" key="3">
    <source>
        <dbReference type="Proteomes" id="UP000192980"/>
    </source>
</evidence>
<dbReference type="GO" id="GO:0003677">
    <property type="term" value="F:DNA binding"/>
    <property type="evidence" value="ECO:0007669"/>
    <property type="project" value="UniProtKB-KW"/>
</dbReference>
<keyword evidence="3" id="KW-1185">Reference proteome</keyword>
<sequence length="84" mass="9715">MLYHLAENIKYLRAQVGRSQQELANDLGITRTRYSKYEYGMAEPPVELLVKIAMYYKLRIDDLILVDLQRARPVIGCTDIPVSN</sequence>
<dbReference type="PANTHER" id="PTHR46558:SF11">
    <property type="entry name" value="HTH-TYPE TRANSCRIPTIONAL REGULATOR XRE"/>
    <property type="match status" value="1"/>
</dbReference>
<dbReference type="SMART" id="SM00530">
    <property type="entry name" value="HTH_XRE"/>
    <property type="match status" value="1"/>
</dbReference>
<dbReference type="AlphaFoldDB" id="A0A1X7JKT7"/>
<dbReference type="Pfam" id="PF01381">
    <property type="entry name" value="HTH_3"/>
    <property type="match status" value="1"/>
</dbReference>
<dbReference type="PANTHER" id="PTHR46558">
    <property type="entry name" value="TRACRIPTIONAL REGULATORY PROTEIN-RELATED-RELATED"/>
    <property type="match status" value="1"/>
</dbReference>
<dbReference type="STRING" id="561061.SAMN05660862_1842"/>
<keyword evidence="1 2" id="KW-0238">DNA-binding</keyword>
<dbReference type="EMBL" id="FXAU01000003">
    <property type="protein sequence ID" value="SMG28801.1"/>
    <property type="molecule type" value="Genomic_DNA"/>
</dbReference>